<protein>
    <submittedName>
        <fullName evidence="3">Uncharacterized protein</fullName>
    </submittedName>
</protein>
<evidence type="ECO:0000313" key="3">
    <source>
        <dbReference type="EMBL" id="SVA59806.1"/>
    </source>
</evidence>
<reference evidence="3" key="1">
    <citation type="submission" date="2018-05" db="EMBL/GenBank/DDBJ databases">
        <authorList>
            <person name="Lanie J.A."/>
            <person name="Ng W.-L."/>
            <person name="Kazmierczak K.M."/>
            <person name="Andrzejewski T.M."/>
            <person name="Davidsen T.M."/>
            <person name="Wayne K.J."/>
            <person name="Tettelin H."/>
            <person name="Glass J.I."/>
            <person name="Rusch D."/>
            <person name="Podicherti R."/>
            <person name="Tsui H.-C.T."/>
            <person name="Winkler M.E."/>
        </authorList>
    </citation>
    <scope>NUCLEOTIDE SEQUENCE</scope>
</reference>
<keyword evidence="1" id="KW-0175">Coiled coil</keyword>
<dbReference type="EMBL" id="UINC01013936">
    <property type="protein sequence ID" value="SVA59806.1"/>
    <property type="molecule type" value="Genomic_DNA"/>
</dbReference>
<feature type="transmembrane region" description="Helical" evidence="2">
    <location>
        <begin position="7"/>
        <end position="23"/>
    </location>
</feature>
<gene>
    <name evidence="3" type="ORF">METZ01_LOCUS112660</name>
</gene>
<keyword evidence="2" id="KW-0812">Transmembrane</keyword>
<organism evidence="3">
    <name type="scientific">marine metagenome</name>
    <dbReference type="NCBI Taxonomy" id="408172"/>
    <lineage>
        <taxon>unclassified sequences</taxon>
        <taxon>metagenomes</taxon>
        <taxon>ecological metagenomes</taxon>
    </lineage>
</organism>
<evidence type="ECO:0000256" key="2">
    <source>
        <dbReference type="SAM" id="Phobius"/>
    </source>
</evidence>
<keyword evidence="2" id="KW-1133">Transmembrane helix</keyword>
<name>A0A381X4W7_9ZZZZ</name>
<dbReference type="AlphaFoldDB" id="A0A381X4W7"/>
<feature type="transmembrane region" description="Helical" evidence="2">
    <location>
        <begin position="106"/>
        <end position="126"/>
    </location>
</feature>
<sequence length="200" mass="23961">MIGCIKIFIFTITIFFIINYMIFENIVPKQLVFNYLLEKFDLKMPVFPNIPKTIILENNDEIYFNKFKFTHFNQSQHEMINEDNLLQNIQIFNNNLQKIQGLNLNIIYNCIILILSVIFGIFLNVISESVKLIYPLESTNRKIDIHIINYNNFTELLRERLDGINERFDHNNSRFENLQNQIEFLQNQINNFDKNKLDTL</sequence>
<evidence type="ECO:0000256" key="1">
    <source>
        <dbReference type="SAM" id="Coils"/>
    </source>
</evidence>
<proteinExistence type="predicted"/>
<feature type="coiled-coil region" evidence="1">
    <location>
        <begin position="168"/>
        <end position="195"/>
    </location>
</feature>
<accession>A0A381X4W7</accession>
<feature type="non-terminal residue" evidence="3">
    <location>
        <position position="200"/>
    </location>
</feature>
<keyword evidence="2" id="KW-0472">Membrane</keyword>